<name>A0A6B0GLT6_9EURY</name>
<evidence type="ECO:0000313" key="1">
    <source>
        <dbReference type="EMBL" id="MWG33733.1"/>
    </source>
</evidence>
<dbReference type="EMBL" id="WSZK01000010">
    <property type="protein sequence ID" value="MWG33733.1"/>
    <property type="molecule type" value="Genomic_DNA"/>
</dbReference>
<gene>
    <name evidence="1" type="ORF">GQS65_04360</name>
</gene>
<proteinExistence type="predicted"/>
<organism evidence="1 2">
    <name type="scientific">Halomarina oriensis</name>
    <dbReference type="NCBI Taxonomy" id="671145"/>
    <lineage>
        <taxon>Archaea</taxon>
        <taxon>Methanobacteriati</taxon>
        <taxon>Methanobacteriota</taxon>
        <taxon>Stenosarchaea group</taxon>
        <taxon>Halobacteria</taxon>
        <taxon>Halobacteriales</taxon>
        <taxon>Natronomonadaceae</taxon>
        <taxon>Halomarina</taxon>
    </lineage>
</organism>
<dbReference type="Proteomes" id="UP000451471">
    <property type="component" value="Unassembled WGS sequence"/>
</dbReference>
<reference evidence="1 2" key="1">
    <citation type="submission" date="2019-12" db="EMBL/GenBank/DDBJ databases">
        <title>Halocatena pleomorpha gen. nov. sp. nov., an extremely halophilic archaeon of family Halobacteriaceae isolated from saltpan soil.</title>
        <authorList>
            <person name="Pal Y."/>
            <person name="Verma A."/>
            <person name="Krishnamurthi S."/>
            <person name="Kumar P."/>
        </authorList>
    </citation>
    <scope>NUCLEOTIDE SEQUENCE [LARGE SCALE GENOMIC DNA]</scope>
    <source>
        <strain evidence="1 2">JCM 16495</strain>
    </source>
</reference>
<sequence length="249" mass="27180">MDIMVEVGVNEPRTMHYGDEKSRNDFGDEVVRFVNGCTDPGGDFVVDLLPEFDLEATPERSKTECDHCEGDSCPRCDGRGRKRAHVRRLIGDDADIAAAILILVQENHSAQATGRWVRNPDGPLSTATVFVRINEIPVGFADVQVPVSRGSGPRRNAAPLRPSAAHRARWLPGWLTTTPASRSAPTLDVFDRLVDHDDVISVPEQGPNDATLYDGSDVPHSGVVGIGRRITSMWTLVIRQLLPSKGLKG</sequence>
<protein>
    <submittedName>
        <fullName evidence="1">Uncharacterized protein</fullName>
    </submittedName>
</protein>
<dbReference type="OrthoDB" id="242746at2157"/>
<evidence type="ECO:0000313" key="2">
    <source>
        <dbReference type="Proteomes" id="UP000451471"/>
    </source>
</evidence>
<dbReference type="AlphaFoldDB" id="A0A6B0GLT6"/>
<comment type="caution">
    <text evidence="1">The sequence shown here is derived from an EMBL/GenBank/DDBJ whole genome shotgun (WGS) entry which is preliminary data.</text>
</comment>
<keyword evidence="2" id="KW-1185">Reference proteome</keyword>
<accession>A0A6B0GLT6</accession>
<dbReference type="RefSeq" id="WP_158203460.1">
    <property type="nucleotide sequence ID" value="NZ_WSZK01000010.1"/>
</dbReference>